<dbReference type="InterPro" id="IPR038476">
    <property type="entry name" value="UvrC_RNase_H_dom_sf"/>
</dbReference>
<dbReference type="GO" id="GO:0009381">
    <property type="term" value="F:excinuclease ABC activity"/>
    <property type="evidence" value="ECO:0007669"/>
    <property type="project" value="UniProtKB-UniRule"/>
</dbReference>
<dbReference type="GO" id="GO:0009432">
    <property type="term" value="P:SOS response"/>
    <property type="evidence" value="ECO:0007669"/>
    <property type="project" value="UniProtKB-UniRule"/>
</dbReference>
<comment type="similarity">
    <text evidence="7">Belongs to the UvrC family.</text>
</comment>
<keyword evidence="5 7" id="KW-0234">DNA repair</keyword>
<comment type="subunit">
    <text evidence="7">Interacts with UvrB in an incision complex.</text>
</comment>
<dbReference type="SUPFAM" id="SSF47781">
    <property type="entry name" value="RuvA domain 2-like"/>
    <property type="match status" value="1"/>
</dbReference>
<dbReference type="RefSeq" id="WP_076399482.1">
    <property type="nucleotide sequence ID" value="NZ_FTOA01000002.1"/>
</dbReference>
<accession>A0A1N7K8I8</accession>
<dbReference type="PROSITE" id="PS50151">
    <property type="entry name" value="UVR"/>
    <property type="match status" value="1"/>
</dbReference>
<dbReference type="InterPro" id="IPR003583">
    <property type="entry name" value="Hlx-hairpin-Hlx_DNA-bd_motif"/>
</dbReference>
<gene>
    <name evidence="7" type="primary">uvrC</name>
    <name evidence="11" type="ORF">SAMN05421779_102652</name>
</gene>
<dbReference type="Pfam" id="PF01541">
    <property type="entry name" value="GIY-YIG"/>
    <property type="match status" value="1"/>
</dbReference>
<evidence type="ECO:0000256" key="1">
    <source>
        <dbReference type="ARBA" id="ARBA00022490"/>
    </source>
</evidence>
<keyword evidence="6 7" id="KW-0742">SOS response</keyword>
<evidence type="ECO:0000256" key="2">
    <source>
        <dbReference type="ARBA" id="ARBA00022763"/>
    </source>
</evidence>
<dbReference type="InterPro" id="IPR004791">
    <property type="entry name" value="UvrC"/>
</dbReference>
<dbReference type="Pfam" id="PF08459">
    <property type="entry name" value="UvrC_RNaseH_dom"/>
    <property type="match status" value="1"/>
</dbReference>
<dbReference type="SMART" id="SM00465">
    <property type="entry name" value="GIYc"/>
    <property type="match status" value="1"/>
</dbReference>
<keyword evidence="3 7" id="KW-0228">DNA excision</keyword>
<dbReference type="GO" id="GO:0005737">
    <property type="term" value="C:cytoplasm"/>
    <property type="evidence" value="ECO:0007669"/>
    <property type="project" value="UniProtKB-SubCell"/>
</dbReference>
<dbReference type="PANTHER" id="PTHR30562">
    <property type="entry name" value="UVRC/OXIDOREDUCTASE"/>
    <property type="match status" value="1"/>
</dbReference>
<dbReference type="OrthoDB" id="9804933at2"/>
<dbReference type="Gene3D" id="3.30.420.340">
    <property type="entry name" value="UvrC, RNAse H endonuclease domain"/>
    <property type="match status" value="1"/>
</dbReference>
<keyword evidence="1 7" id="KW-0963">Cytoplasm</keyword>
<evidence type="ECO:0000256" key="5">
    <source>
        <dbReference type="ARBA" id="ARBA00023204"/>
    </source>
</evidence>
<keyword evidence="2 7" id="KW-0227">DNA damage</keyword>
<comment type="subcellular location">
    <subcellularLocation>
        <location evidence="7">Cytoplasm</location>
    </subcellularLocation>
</comment>
<evidence type="ECO:0000256" key="4">
    <source>
        <dbReference type="ARBA" id="ARBA00022881"/>
    </source>
</evidence>
<dbReference type="InterPro" id="IPR001162">
    <property type="entry name" value="UvrC_RNase_H_dom"/>
</dbReference>
<dbReference type="NCBIfam" id="NF001824">
    <property type="entry name" value="PRK00558.1-5"/>
    <property type="match status" value="1"/>
</dbReference>
<dbReference type="Gene3D" id="4.10.860.10">
    <property type="entry name" value="UVR domain"/>
    <property type="match status" value="1"/>
</dbReference>
<feature type="domain" description="UVR" evidence="8">
    <location>
        <begin position="226"/>
        <end position="261"/>
    </location>
</feature>
<dbReference type="CDD" id="cd10434">
    <property type="entry name" value="GIY-YIG_UvrC_Cho"/>
    <property type="match status" value="1"/>
</dbReference>
<protein>
    <recommendedName>
        <fullName evidence="7">UvrABC system protein C</fullName>
        <shortName evidence="7">Protein UvrC</shortName>
    </recommendedName>
    <alternativeName>
        <fullName evidence="7">Excinuclease ABC subunit C</fullName>
    </alternativeName>
</protein>
<dbReference type="InterPro" id="IPR036876">
    <property type="entry name" value="UVR_dom_sf"/>
</dbReference>
<dbReference type="InterPro" id="IPR000305">
    <property type="entry name" value="GIY-YIG_endonuc"/>
</dbReference>
<evidence type="ECO:0000259" key="10">
    <source>
        <dbReference type="PROSITE" id="PS50165"/>
    </source>
</evidence>
<dbReference type="PANTHER" id="PTHR30562:SF1">
    <property type="entry name" value="UVRABC SYSTEM PROTEIN C"/>
    <property type="match status" value="1"/>
</dbReference>
<dbReference type="AlphaFoldDB" id="A0A1N7K8I8"/>
<dbReference type="GO" id="GO:0006289">
    <property type="term" value="P:nucleotide-excision repair"/>
    <property type="evidence" value="ECO:0007669"/>
    <property type="project" value="UniProtKB-UniRule"/>
</dbReference>
<comment type="function">
    <text evidence="7">The UvrABC repair system catalyzes the recognition and processing of DNA lesions. UvrC both incises the 5' and 3' sides of the lesion. The N-terminal half is responsible for the 3' incision and the C-terminal half is responsible for the 5' incision.</text>
</comment>
<feature type="domain" description="UvrC family homology region profile" evidence="10">
    <location>
        <begin position="277"/>
        <end position="507"/>
    </location>
</feature>
<dbReference type="InterPro" id="IPR001943">
    <property type="entry name" value="UVR_dom"/>
</dbReference>
<dbReference type="NCBIfam" id="TIGR00194">
    <property type="entry name" value="uvrC"/>
    <property type="match status" value="1"/>
</dbReference>
<dbReference type="PROSITE" id="PS50164">
    <property type="entry name" value="GIY_YIG"/>
    <property type="match status" value="1"/>
</dbReference>
<dbReference type="SMART" id="SM00278">
    <property type="entry name" value="HhH1"/>
    <property type="match status" value="2"/>
</dbReference>
<dbReference type="InterPro" id="IPR035901">
    <property type="entry name" value="GIY-YIG_endonuc_sf"/>
</dbReference>
<dbReference type="PROSITE" id="PS50165">
    <property type="entry name" value="UVRC"/>
    <property type="match status" value="1"/>
</dbReference>
<sequence>MSQTPAPPPTVDTASSDALTPTVRGVEVIRQTLRTLPDSPGVYRMLNGKGDALYVGKAKSLKKRVVAYTRIDALPLRLQRMVSETISMEIVTTHTEAEALLLESNLIKTLKPRYNILLRDDKSFPYLVLTSADDFPQVIKHRGSKSLIGDYFGPFASAGAVNQTLNQIQKAFLLRSCTDAVFNSRTRPCLLHQIKRCSAPCVDRISRADYQTLVTQAKAFLSGDSKDIQAELATRMEVHSAAMEFEDAAILRDRIRALAQVQAHQDIAIDDMRDADVIAIHQAGGQSCLQVFFFRMGQNYGNRAYFPQHSPDAPSGEVLEAFVGQFYANKLPPHSILLSEPLPNHDLVCAALNLRAGRKVDVTVPKRGPRTKAIAHALTNAREALGRRLAESSAQNTLLVAMAELFELDGPPQRIEVYDNSHIQGTNMVGGMIVAGPEGFNKSAYRKFNIKDPTVTPGNDFAMMREVLTRRFTRAQKEDPDRDRGQWPDVVLIDGGQGQFNVAKAVLDDLAIDDVTLIGIAKGPDRNAGRETYFIEGREPFTLAHNHPVHYFLQRLRDEAHRFAIGSHRARRSQDISRSPLDGLPGIGPKRKKALLHAFGSARGVAEAGLTDLQQVDGISESLAQTIYDHFHG</sequence>
<evidence type="ECO:0000256" key="6">
    <source>
        <dbReference type="ARBA" id="ARBA00023236"/>
    </source>
</evidence>
<dbReference type="InterPro" id="IPR010994">
    <property type="entry name" value="RuvA_2-like"/>
</dbReference>
<dbReference type="FunFam" id="3.30.420.340:FF:000001">
    <property type="entry name" value="UvrABC system protein C"/>
    <property type="match status" value="1"/>
</dbReference>
<dbReference type="HAMAP" id="MF_00203">
    <property type="entry name" value="UvrC"/>
    <property type="match status" value="1"/>
</dbReference>
<name>A0A1N7K8I8_9PROT</name>
<dbReference type="Pfam" id="PF02151">
    <property type="entry name" value="UVR"/>
    <property type="match status" value="1"/>
</dbReference>
<dbReference type="GO" id="GO:0003677">
    <property type="term" value="F:DNA binding"/>
    <property type="evidence" value="ECO:0007669"/>
    <property type="project" value="UniProtKB-UniRule"/>
</dbReference>
<dbReference type="FunFam" id="3.40.1440.10:FF:000001">
    <property type="entry name" value="UvrABC system protein C"/>
    <property type="match status" value="1"/>
</dbReference>
<organism evidence="11 12">
    <name type="scientific">Insolitispirillum peregrinum</name>
    <dbReference type="NCBI Taxonomy" id="80876"/>
    <lineage>
        <taxon>Bacteria</taxon>
        <taxon>Pseudomonadati</taxon>
        <taxon>Pseudomonadota</taxon>
        <taxon>Alphaproteobacteria</taxon>
        <taxon>Rhodospirillales</taxon>
        <taxon>Novispirillaceae</taxon>
        <taxon>Insolitispirillum</taxon>
    </lineage>
</organism>
<evidence type="ECO:0000313" key="12">
    <source>
        <dbReference type="Proteomes" id="UP000185678"/>
    </source>
</evidence>
<evidence type="ECO:0000256" key="7">
    <source>
        <dbReference type="HAMAP-Rule" id="MF_00203"/>
    </source>
</evidence>
<dbReference type="InterPro" id="IPR047296">
    <property type="entry name" value="GIY-YIG_UvrC_Cho"/>
</dbReference>
<dbReference type="Pfam" id="PF14520">
    <property type="entry name" value="HHH_5"/>
    <property type="match status" value="1"/>
</dbReference>
<proteinExistence type="inferred from homology"/>
<dbReference type="Proteomes" id="UP000185678">
    <property type="component" value="Unassembled WGS sequence"/>
</dbReference>
<evidence type="ECO:0000259" key="8">
    <source>
        <dbReference type="PROSITE" id="PS50151"/>
    </source>
</evidence>
<evidence type="ECO:0000313" key="11">
    <source>
        <dbReference type="EMBL" id="SIS57899.1"/>
    </source>
</evidence>
<keyword evidence="4 7" id="KW-0267">Excision nuclease</keyword>
<evidence type="ECO:0000259" key="9">
    <source>
        <dbReference type="PROSITE" id="PS50164"/>
    </source>
</evidence>
<dbReference type="SUPFAM" id="SSF82771">
    <property type="entry name" value="GIY-YIG endonuclease"/>
    <property type="match status" value="1"/>
</dbReference>
<dbReference type="SUPFAM" id="SSF46600">
    <property type="entry name" value="C-terminal UvrC-binding domain of UvrB"/>
    <property type="match status" value="1"/>
</dbReference>
<dbReference type="Gene3D" id="3.40.1440.10">
    <property type="entry name" value="GIY-YIG endonuclease"/>
    <property type="match status" value="1"/>
</dbReference>
<dbReference type="Gene3D" id="1.10.150.20">
    <property type="entry name" value="5' to 3' exonuclease, C-terminal subdomain"/>
    <property type="match status" value="1"/>
</dbReference>
<dbReference type="Pfam" id="PF22920">
    <property type="entry name" value="UvrC_RNaseH"/>
    <property type="match status" value="1"/>
</dbReference>
<feature type="domain" description="GIY-YIG" evidence="9">
    <location>
        <begin position="38"/>
        <end position="116"/>
    </location>
</feature>
<keyword evidence="12" id="KW-1185">Reference proteome</keyword>
<dbReference type="InterPro" id="IPR050066">
    <property type="entry name" value="UvrABC_protein_C"/>
</dbReference>
<evidence type="ECO:0000256" key="3">
    <source>
        <dbReference type="ARBA" id="ARBA00022769"/>
    </source>
</evidence>
<dbReference type="EMBL" id="FTOA01000002">
    <property type="protein sequence ID" value="SIS57899.1"/>
    <property type="molecule type" value="Genomic_DNA"/>
</dbReference>
<dbReference type="STRING" id="80876.SAMN05421779_102652"/>
<reference evidence="11 12" key="1">
    <citation type="submission" date="2017-01" db="EMBL/GenBank/DDBJ databases">
        <authorList>
            <person name="Mah S.A."/>
            <person name="Swanson W.J."/>
            <person name="Moy G.W."/>
            <person name="Vacquier V.D."/>
        </authorList>
    </citation>
    <scope>NUCLEOTIDE SEQUENCE [LARGE SCALE GENOMIC DNA]</scope>
    <source>
        <strain evidence="11 12">DSM 11589</strain>
    </source>
</reference>
<dbReference type="GO" id="GO:0009380">
    <property type="term" value="C:excinuclease repair complex"/>
    <property type="evidence" value="ECO:0007669"/>
    <property type="project" value="InterPro"/>
</dbReference>